<dbReference type="Gene3D" id="3.30.70.330">
    <property type="match status" value="1"/>
</dbReference>
<evidence type="ECO:0000259" key="2">
    <source>
        <dbReference type="Pfam" id="PF00076"/>
    </source>
</evidence>
<accession>A0A9N8W9P1</accession>
<dbReference type="PANTHER" id="PTHR47031:SF3">
    <property type="entry name" value="SAP DOMAIN-CONTAINING PROTEIN"/>
    <property type="match status" value="1"/>
</dbReference>
<feature type="compositionally biased region" description="Basic and acidic residues" evidence="1">
    <location>
        <begin position="177"/>
        <end position="186"/>
    </location>
</feature>
<dbReference type="InterPro" id="IPR012677">
    <property type="entry name" value="Nucleotide-bd_a/b_plait_sf"/>
</dbReference>
<proteinExistence type="predicted"/>
<keyword evidence="4" id="KW-1185">Reference proteome</keyword>
<feature type="region of interest" description="Disordered" evidence="1">
    <location>
        <begin position="1"/>
        <end position="28"/>
    </location>
</feature>
<dbReference type="InterPro" id="IPR034257">
    <property type="entry name" value="Acinus_RRM"/>
</dbReference>
<feature type="compositionally biased region" description="Basic residues" evidence="1">
    <location>
        <begin position="19"/>
        <end position="28"/>
    </location>
</feature>
<gene>
    <name evidence="3" type="ORF">ALEPTO_LOCUS2288</name>
</gene>
<dbReference type="PANTHER" id="PTHR47031">
    <property type="entry name" value="SAP DNA-BINDING DOMAIN-CONTAINING PROTEIN"/>
    <property type="match status" value="1"/>
</dbReference>
<dbReference type="InterPro" id="IPR000504">
    <property type="entry name" value="RRM_dom"/>
</dbReference>
<protein>
    <submittedName>
        <fullName evidence="3">838_t:CDS:1</fullName>
    </submittedName>
</protein>
<dbReference type="EMBL" id="CAJVPS010000324">
    <property type="protein sequence ID" value="CAG8476934.1"/>
    <property type="molecule type" value="Genomic_DNA"/>
</dbReference>
<evidence type="ECO:0000313" key="3">
    <source>
        <dbReference type="EMBL" id="CAG8476934.1"/>
    </source>
</evidence>
<feature type="region of interest" description="Disordered" evidence="1">
    <location>
        <begin position="51"/>
        <end position="96"/>
    </location>
</feature>
<feature type="domain" description="RRM" evidence="2">
    <location>
        <begin position="98"/>
        <end position="149"/>
    </location>
</feature>
<evidence type="ECO:0000313" key="4">
    <source>
        <dbReference type="Proteomes" id="UP000789508"/>
    </source>
</evidence>
<dbReference type="SUPFAM" id="SSF54928">
    <property type="entry name" value="RNA-binding domain, RBD"/>
    <property type="match status" value="1"/>
</dbReference>
<reference evidence="3" key="1">
    <citation type="submission" date="2021-06" db="EMBL/GenBank/DDBJ databases">
        <authorList>
            <person name="Kallberg Y."/>
            <person name="Tangrot J."/>
            <person name="Rosling A."/>
        </authorList>
    </citation>
    <scope>NUCLEOTIDE SEQUENCE</scope>
    <source>
        <strain evidence="3">FL130A</strain>
    </source>
</reference>
<dbReference type="AlphaFoldDB" id="A0A9N8W9P1"/>
<dbReference type="OrthoDB" id="5348404at2759"/>
<dbReference type="GO" id="GO:0003723">
    <property type="term" value="F:RNA binding"/>
    <property type="evidence" value="ECO:0007669"/>
    <property type="project" value="InterPro"/>
</dbReference>
<comment type="caution">
    <text evidence="3">The sequence shown here is derived from an EMBL/GenBank/DDBJ whole genome shotgun (WGS) entry which is preliminary data.</text>
</comment>
<evidence type="ECO:0000256" key="1">
    <source>
        <dbReference type="SAM" id="MobiDB-lite"/>
    </source>
</evidence>
<dbReference type="Pfam" id="PF00076">
    <property type="entry name" value="RRM_1"/>
    <property type="match status" value="1"/>
</dbReference>
<feature type="compositionally biased region" description="Polar residues" evidence="1">
    <location>
        <begin position="71"/>
        <end position="83"/>
    </location>
</feature>
<feature type="region of interest" description="Disordered" evidence="1">
    <location>
        <begin position="177"/>
        <end position="196"/>
    </location>
</feature>
<organism evidence="3 4">
    <name type="scientific">Ambispora leptoticha</name>
    <dbReference type="NCBI Taxonomy" id="144679"/>
    <lineage>
        <taxon>Eukaryota</taxon>
        <taxon>Fungi</taxon>
        <taxon>Fungi incertae sedis</taxon>
        <taxon>Mucoromycota</taxon>
        <taxon>Glomeromycotina</taxon>
        <taxon>Glomeromycetes</taxon>
        <taxon>Archaeosporales</taxon>
        <taxon>Ambisporaceae</taxon>
        <taxon>Ambispora</taxon>
    </lineage>
</organism>
<name>A0A9N8W9P1_9GLOM</name>
<dbReference type="InterPro" id="IPR035979">
    <property type="entry name" value="RBD_domain_sf"/>
</dbReference>
<feature type="compositionally biased region" description="Polar residues" evidence="1">
    <location>
        <begin position="187"/>
        <end position="196"/>
    </location>
</feature>
<dbReference type="CDD" id="cd12432">
    <property type="entry name" value="RRM_ACINU"/>
    <property type="match status" value="1"/>
</dbReference>
<dbReference type="Proteomes" id="UP000789508">
    <property type="component" value="Unassembled WGS sequence"/>
</dbReference>
<sequence>MTDSVKDISTEQQLAEPPKKRRVLKTHHLKFQDPDDEVITTESLKDILDISKLSQQSDDPTENLRHDETSQIESNNKGKQSQEGPPPSEHEPTSTLNIKNFVRPLTLTAVRTLLEQFGTIEYFWMNKIKSRCYVKYETVDSAVKARNEMWNVKWPPETGRPLILDFIEYEQALESIRSEESSESTDRSQAIKSNSNGNPILSAERLTSIIGQIIQQDDYHPRSILQTGAA</sequence>